<dbReference type="PANTHER" id="PTHR11361">
    <property type="entry name" value="DNA MISMATCH REPAIR PROTEIN MUTS FAMILY MEMBER"/>
    <property type="match status" value="1"/>
</dbReference>
<proteinExistence type="inferred from homology"/>
<evidence type="ECO:0000256" key="7">
    <source>
        <dbReference type="ARBA" id="ARBA00023204"/>
    </source>
</evidence>
<dbReference type="CDD" id="cd03284">
    <property type="entry name" value="ABC_MutS1"/>
    <property type="match status" value="1"/>
</dbReference>
<accession>A0A101XT51</accession>
<keyword evidence="7 9" id="KW-0234">DNA repair</keyword>
<feature type="domain" description="DNA mismatch repair proteins mutS family" evidence="10">
    <location>
        <begin position="671"/>
        <end position="687"/>
    </location>
</feature>
<comment type="caution">
    <text evidence="11">The sequence shown here is derived from an EMBL/GenBank/DDBJ whole genome shotgun (WGS) entry which is preliminary data.</text>
</comment>
<dbReference type="FunFam" id="3.40.50.300:FF:000870">
    <property type="entry name" value="MutS protein homolog 4"/>
    <property type="match status" value="1"/>
</dbReference>
<dbReference type="PANTHER" id="PTHR11361:SF34">
    <property type="entry name" value="DNA MISMATCH REPAIR PROTEIN MSH1, MITOCHONDRIAL"/>
    <property type="match status" value="1"/>
</dbReference>
<dbReference type="SUPFAM" id="SSF55271">
    <property type="entry name" value="DNA repair protein MutS, domain I"/>
    <property type="match status" value="1"/>
</dbReference>
<evidence type="ECO:0000256" key="6">
    <source>
        <dbReference type="ARBA" id="ARBA00023125"/>
    </source>
</evidence>
<dbReference type="InterPro" id="IPR045076">
    <property type="entry name" value="MutS"/>
</dbReference>
<dbReference type="Pfam" id="PF00488">
    <property type="entry name" value="MutS_V"/>
    <property type="match status" value="1"/>
</dbReference>
<evidence type="ECO:0000256" key="3">
    <source>
        <dbReference type="ARBA" id="ARBA00022741"/>
    </source>
</evidence>
<dbReference type="InterPro" id="IPR016151">
    <property type="entry name" value="DNA_mismatch_repair_MutS_N"/>
</dbReference>
<dbReference type="InterPro" id="IPR036678">
    <property type="entry name" value="MutS_con_dom_sf"/>
</dbReference>
<reference evidence="11 12" key="1">
    <citation type="submission" date="2015-12" db="EMBL/GenBank/DDBJ databases">
        <title>Draft genome sequence of Acidibacillus ferrooxidans ITV001, isolated from a chalcopyrite acid mine drainage site in Brazil.</title>
        <authorList>
            <person name="Dall'Agnol H."/>
            <person name="Nancucheo I."/>
            <person name="Johnson B."/>
            <person name="Oliveira R."/>
            <person name="Leite L."/>
            <person name="Pylro V."/>
            <person name="Nunes G.L."/>
            <person name="Tzotzos G."/>
            <person name="Fernandes G.R."/>
            <person name="Dutra J."/>
            <person name="Orellana S.C."/>
            <person name="Oliveira G."/>
        </authorList>
    </citation>
    <scope>NUCLEOTIDE SEQUENCE [LARGE SCALE GENOMIC DNA]</scope>
    <source>
        <strain evidence="12">ITV01</strain>
    </source>
</reference>
<dbReference type="InterPro" id="IPR036187">
    <property type="entry name" value="DNA_mismatch_repair_MutS_sf"/>
</dbReference>
<name>A0A101XT51_9BACL</name>
<evidence type="ECO:0000256" key="4">
    <source>
        <dbReference type="ARBA" id="ARBA00022763"/>
    </source>
</evidence>
<evidence type="ECO:0000256" key="8">
    <source>
        <dbReference type="ARBA" id="ARBA00024647"/>
    </source>
</evidence>
<evidence type="ECO:0000313" key="11">
    <source>
        <dbReference type="EMBL" id="KUO97020.1"/>
    </source>
</evidence>
<dbReference type="RefSeq" id="WP_067711991.1">
    <property type="nucleotide sequence ID" value="NZ_LPVJ01000007.1"/>
</dbReference>
<dbReference type="InterPro" id="IPR000432">
    <property type="entry name" value="DNA_mismatch_repair_MutS_C"/>
</dbReference>
<evidence type="ECO:0000256" key="5">
    <source>
        <dbReference type="ARBA" id="ARBA00022840"/>
    </source>
</evidence>
<dbReference type="GO" id="GO:0005829">
    <property type="term" value="C:cytosol"/>
    <property type="evidence" value="ECO:0007669"/>
    <property type="project" value="TreeGrafter"/>
</dbReference>
<dbReference type="OrthoDB" id="9802448at2"/>
<evidence type="ECO:0000313" key="12">
    <source>
        <dbReference type="Proteomes" id="UP000053557"/>
    </source>
</evidence>
<dbReference type="InterPro" id="IPR007695">
    <property type="entry name" value="DNA_mismatch_repair_MutS-lik_N"/>
</dbReference>
<keyword evidence="12" id="KW-1185">Reference proteome</keyword>
<keyword evidence="5 9" id="KW-0067">ATP-binding</keyword>
<protein>
    <recommendedName>
        <fullName evidence="2 9">DNA mismatch repair protein MutS</fullName>
    </recommendedName>
</protein>
<dbReference type="AlphaFoldDB" id="A0A101XT51"/>
<dbReference type="EMBL" id="LPVJ01000007">
    <property type="protein sequence ID" value="KUO97020.1"/>
    <property type="molecule type" value="Genomic_DNA"/>
</dbReference>
<keyword evidence="4 9" id="KW-0227">DNA damage</keyword>
<dbReference type="PROSITE" id="PS00486">
    <property type="entry name" value="DNA_MISMATCH_REPAIR_2"/>
    <property type="match status" value="1"/>
</dbReference>
<dbReference type="Gene3D" id="3.40.1170.10">
    <property type="entry name" value="DNA repair protein MutS, domain I"/>
    <property type="match status" value="1"/>
</dbReference>
<dbReference type="SMART" id="SM00533">
    <property type="entry name" value="MUTSd"/>
    <property type="match status" value="1"/>
</dbReference>
<dbReference type="FunFam" id="3.40.1170.10:FF:000001">
    <property type="entry name" value="DNA mismatch repair protein MutS"/>
    <property type="match status" value="1"/>
</dbReference>
<organism evidence="11 12">
    <name type="scientific">Ferroacidibacillus organovorans</name>
    <dbReference type="NCBI Taxonomy" id="1765683"/>
    <lineage>
        <taxon>Bacteria</taxon>
        <taxon>Bacillati</taxon>
        <taxon>Bacillota</taxon>
        <taxon>Bacilli</taxon>
        <taxon>Bacillales</taxon>
        <taxon>Alicyclobacillaceae</taxon>
        <taxon>Ferroacidibacillus</taxon>
    </lineage>
</organism>
<dbReference type="NCBIfam" id="TIGR01070">
    <property type="entry name" value="mutS1"/>
    <property type="match status" value="1"/>
</dbReference>
<evidence type="ECO:0000256" key="9">
    <source>
        <dbReference type="HAMAP-Rule" id="MF_00096"/>
    </source>
</evidence>
<dbReference type="PIRSF" id="PIRSF037677">
    <property type="entry name" value="DNA_mis_repair_Msh6"/>
    <property type="match status" value="1"/>
</dbReference>
<dbReference type="GO" id="GO:0005524">
    <property type="term" value="F:ATP binding"/>
    <property type="evidence" value="ECO:0007669"/>
    <property type="project" value="UniProtKB-UniRule"/>
</dbReference>
<dbReference type="Gene3D" id="3.40.50.300">
    <property type="entry name" value="P-loop containing nucleotide triphosphate hydrolases"/>
    <property type="match status" value="1"/>
</dbReference>
<comment type="function">
    <text evidence="8 9">This protein is involved in the repair of mismatches in DNA. It is possible that it carries out the mismatch recognition step. This protein has a weak ATPase activity.</text>
</comment>
<dbReference type="GO" id="GO:0030983">
    <property type="term" value="F:mismatched DNA binding"/>
    <property type="evidence" value="ECO:0007669"/>
    <property type="project" value="InterPro"/>
</dbReference>
<dbReference type="GO" id="GO:0003684">
    <property type="term" value="F:damaged DNA binding"/>
    <property type="evidence" value="ECO:0007669"/>
    <property type="project" value="UniProtKB-UniRule"/>
</dbReference>
<dbReference type="InterPro" id="IPR007696">
    <property type="entry name" value="DNA_mismatch_repair_MutS_core"/>
</dbReference>
<dbReference type="GO" id="GO:0140664">
    <property type="term" value="F:ATP-dependent DNA damage sensor activity"/>
    <property type="evidence" value="ECO:0007669"/>
    <property type="project" value="InterPro"/>
</dbReference>
<gene>
    <name evidence="9" type="primary">mutS</name>
    <name evidence="11" type="ORF">ATW55_07285</name>
</gene>
<dbReference type="InterPro" id="IPR005748">
    <property type="entry name" value="DNA_mismatch_repair_MutS"/>
</dbReference>
<feature type="binding site" evidence="9">
    <location>
        <begin position="597"/>
        <end position="604"/>
    </location>
    <ligand>
        <name>ATP</name>
        <dbReference type="ChEBI" id="CHEBI:30616"/>
    </ligand>
</feature>
<sequence>MKTPMLDQYDRIKASCPDALLMYRLGDFYELFYDDATLASELLGLTLTGRGKGESRIPMCGVPVHAAEGYIGKLVIAGLRVAICEQVEDPRSVKGIVRREIVRIVTPGTAHEYLREEDGLLRIGTLEVNKAHSGAVVAAILDPLTGDCLRMEATAQEILGWFKTAGVRELIVDSRTSDQASKMIGELATALSVLVSRLPAERAVHTQDSLAQVVESRLVAYVSYTLCATPLHMKPSMSINDTPHLFISAATAHHLELLEPRRFSKRSTSLYDFLHATHTAMGKRVLRQMILYPLADSKAIEARLTVLDHMLENAVARAETAELLRGFRDLEKMCARLSSGAAGPRDLLFIAQSMRRAVRIRKIWEQIATAHAVHALLVDLPRDDAQDVRVEALLVDDPPAVERALGVIREGVDPEIDRLRRIAQDSRSYMAELEARERQRTGIRSLKVAYNRVFGYYIEVTASNRALVPEDYERKQTLAGAERYVTQELRLREAEILSAEEKLRDREEGIVRDMMGDMRQRVPEIQKTATQIGWLDAFLALAEIALRYRFSRPVLDDSIDLEIRAGRHPVVEQGLSGTYVPNDTILTENRQLAIITGPNMGGKSTYMRQVALIVILAQIGSYVPAEYARVGIVDKLFTRIGASDDVASGQSTFMVEMAETAELLTMATERSLILLDEIGRGTATYDGLSIAEAVVEYLHDQVKARTLFATHYHELTELSLRLPRVFNLSVAASTERDSLIFLHHVSEGPADRSYGIDVAKLAGVPKRVTARARVLLKERETQARQMNREQVSFFDDQALQEDRESLAILETITELPLDEWTPREALLYLFELRDRLRSARGNEKEGVGAWDASRN</sequence>
<evidence type="ECO:0000256" key="1">
    <source>
        <dbReference type="ARBA" id="ARBA00006271"/>
    </source>
</evidence>
<dbReference type="InterPro" id="IPR007861">
    <property type="entry name" value="DNA_mismatch_repair_MutS_clamp"/>
</dbReference>
<dbReference type="SUPFAM" id="SSF52540">
    <property type="entry name" value="P-loop containing nucleoside triphosphate hydrolases"/>
    <property type="match status" value="1"/>
</dbReference>
<dbReference type="Proteomes" id="UP000053557">
    <property type="component" value="Unassembled WGS sequence"/>
</dbReference>
<comment type="similarity">
    <text evidence="1 9">Belongs to the DNA mismatch repair MutS family.</text>
</comment>
<evidence type="ECO:0000259" key="10">
    <source>
        <dbReference type="PROSITE" id="PS00486"/>
    </source>
</evidence>
<dbReference type="SUPFAM" id="SSF53150">
    <property type="entry name" value="DNA repair protein MutS, domain II"/>
    <property type="match status" value="1"/>
</dbReference>
<dbReference type="InterPro" id="IPR027417">
    <property type="entry name" value="P-loop_NTPase"/>
</dbReference>
<dbReference type="Pfam" id="PF01624">
    <property type="entry name" value="MutS_I"/>
    <property type="match status" value="1"/>
</dbReference>
<dbReference type="HAMAP" id="MF_00096">
    <property type="entry name" value="MutS"/>
    <property type="match status" value="1"/>
</dbReference>
<dbReference type="Pfam" id="PF05192">
    <property type="entry name" value="MutS_III"/>
    <property type="match status" value="1"/>
</dbReference>
<keyword evidence="6 9" id="KW-0238">DNA-binding</keyword>
<dbReference type="Pfam" id="PF05190">
    <property type="entry name" value="MutS_IV"/>
    <property type="match status" value="1"/>
</dbReference>
<dbReference type="GO" id="GO:0006298">
    <property type="term" value="P:mismatch repair"/>
    <property type="evidence" value="ECO:0007669"/>
    <property type="project" value="UniProtKB-UniRule"/>
</dbReference>
<dbReference type="InterPro" id="IPR017261">
    <property type="entry name" value="DNA_mismatch_repair_MutS/MSH"/>
</dbReference>
<keyword evidence="3 9" id="KW-0547">Nucleotide-binding</keyword>
<dbReference type="SUPFAM" id="SSF48334">
    <property type="entry name" value="DNA repair protein MutS, domain III"/>
    <property type="match status" value="1"/>
</dbReference>
<dbReference type="NCBIfam" id="NF003810">
    <property type="entry name" value="PRK05399.1"/>
    <property type="match status" value="1"/>
</dbReference>
<dbReference type="Gene3D" id="1.10.1420.10">
    <property type="match status" value="2"/>
</dbReference>
<dbReference type="SMART" id="SM00534">
    <property type="entry name" value="MUTSac"/>
    <property type="match status" value="1"/>
</dbReference>
<evidence type="ECO:0000256" key="2">
    <source>
        <dbReference type="ARBA" id="ARBA00021982"/>
    </source>
</evidence>